<keyword evidence="5" id="KW-0119">Carbohydrate metabolism</keyword>
<dbReference type="PANTHER" id="PTHR30246">
    <property type="entry name" value="2-KETO-3-DEOXY-6-PHOSPHOGLUCONATE ALDOLASE"/>
    <property type="match status" value="1"/>
</dbReference>
<dbReference type="PANTHER" id="PTHR30246:SF1">
    <property type="entry name" value="2-DEHYDRO-3-DEOXY-6-PHOSPHOGALACTONATE ALDOLASE-RELATED"/>
    <property type="match status" value="1"/>
</dbReference>
<dbReference type="SUPFAM" id="SSF51569">
    <property type="entry name" value="Aldolase"/>
    <property type="match status" value="1"/>
</dbReference>
<dbReference type="Pfam" id="PF01081">
    <property type="entry name" value="Aldolase"/>
    <property type="match status" value="1"/>
</dbReference>
<reference evidence="7" key="1">
    <citation type="submission" date="2016-12" db="EMBL/GenBank/DDBJ databases">
        <authorList>
            <person name="Gulvik C.A."/>
        </authorList>
    </citation>
    <scope>NUCLEOTIDE SEQUENCE [LARGE SCALE GENOMIC DNA]</scope>
    <source>
        <strain evidence="7">NED12-00049-6B</strain>
    </source>
</reference>
<dbReference type="GO" id="GO:0016829">
    <property type="term" value="F:lyase activity"/>
    <property type="evidence" value="ECO:0007669"/>
    <property type="project" value="UniProtKB-KW"/>
</dbReference>
<dbReference type="OrthoDB" id="9802667at2"/>
<evidence type="ECO:0008006" key="8">
    <source>
        <dbReference type="Google" id="ProtNLM"/>
    </source>
</evidence>
<protein>
    <recommendedName>
        <fullName evidence="8">2-dehydro-3-deoxyphosphogluconate aldolase</fullName>
    </recommendedName>
</protein>
<keyword evidence="7" id="KW-1185">Reference proteome</keyword>
<keyword evidence="4" id="KW-0456">Lyase</keyword>
<proteinExistence type="inferred from homology"/>
<dbReference type="InterPro" id="IPR013785">
    <property type="entry name" value="Aldolase_TIM"/>
</dbReference>
<comment type="similarity">
    <text evidence="2">Belongs to the KHG/KDPG aldolase family.</text>
</comment>
<comment type="pathway">
    <text evidence="1">Carbohydrate acid metabolism.</text>
</comment>
<comment type="caution">
    <text evidence="6">The sequence shown here is derived from an EMBL/GenBank/DDBJ whole genome shotgun (WGS) entry which is preliminary data.</text>
</comment>
<dbReference type="RefSeq" id="WP_075104796.1">
    <property type="nucleotide sequence ID" value="NZ_MSJM01000004.1"/>
</dbReference>
<evidence type="ECO:0000256" key="3">
    <source>
        <dbReference type="ARBA" id="ARBA00011233"/>
    </source>
</evidence>
<gene>
    <name evidence="6" type="ORF">BU202_05535</name>
</gene>
<dbReference type="Proteomes" id="UP000186890">
    <property type="component" value="Unassembled WGS sequence"/>
</dbReference>
<evidence type="ECO:0000256" key="4">
    <source>
        <dbReference type="ARBA" id="ARBA00023239"/>
    </source>
</evidence>
<accession>A0A1Q8E809</accession>
<organism evidence="6 7">
    <name type="scientific">Streptococcus cuniculi</name>
    <dbReference type="NCBI Taxonomy" id="1432788"/>
    <lineage>
        <taxon>Bacteria</taxon>
        <taxon>Bacillati</taxon>
        <taxon>Bacillota</taxon>
        <taxon>Bacilli</taxon>
        <taxon>Lactobacillales</taxon>
        <taxon>Streptococcaceae</taxon>
        <taxon>Streptococcus</taxon>
    </lineage>
</organism>
<dbReference type="Gene3D" id="3.20.20.70">
    <property type="entry name" value="Aldolase class I"/>
    <property type="match status" value="1"/>
</dbReference>
<evidence type="ECO:0000256" key="1">
    <source>
        <dbReference type="ARBA" id="ARBA00004761"/>
    </source>
</evidence>
<sequence length="205" mass="22342">MVSDFPKLTVILRGYDFKDLDTIISAIQYENCAVEVTLNSPDVFDSLRKLISKYGDKIIIGAGTVLNIEEARRVIDCGVRFLLSPVMLSPDVLELCRANNVISVPAAMTPTEVHTLLGNGADIVKIFPADVVGKEFFKGIRGPLGNLPLMAVGGVSIHNVASFMEAGASYIGVGSALFSQEAIRNKNKELLVENVREFLKKMEVR</sequence>
<evidence type="ECO:0000256" key="2">
    <source>
        <dbReference type="ARBA" id="ARBA00006906"/>
    </source>
</evidence>
<name>A0A1Q8E809_9STRE</name>
<comment type="subunit">
    <text evidence="3">Homotrimer.</text>
</comment>
<evidence type="ECO:0000313" key="7">
    <source>
        <dbReference type="Proteomes" id="UP000186890"/>
    </source>
</evidence>
<evidence type="ECO:0000313" key="6">
    <source>
        <dbReference type="EMBL" id="OLF47922.1"/>
    </source>
</evidence>
<evidence type="ECO:0000256" key="5">
    <source>
        <dbReference type="ARBA" id="ARBA00023277"/>
    </source>
</evidence>
<dbReference type="EMBL" id="MSJM01000004">
    <property type="protein sequence ID" value="OLF47922.1"/>
    <property type="molecule type" value="Genomic_DNA"/>
</dbReference>
<dbReference type="CDD" id="cd00452">
    <property type="entry name" value="KDPG_aldolase"/>
    <property type="match status" value="1"/>
</dbReference>
<dbReference type="AlphaFoldDB" id="A0A1Q8E809"/>
<dbReference type="InterPro" id="IPR000887">
    <property type="entry name" value="Aldlse_KDPG_KHG"/>
</dbReference>